<gene>
    <name evidence="2" type="ORF">AAFF_G00140990</name>
</gene>
<feature type="compositionally biased region" description="Basic and acidic residues" evidence="1">
    <location>
        <begin position="30"/>
        <end position="39"/>
    </location>
</feature>
<dbReference type="EMBL" id="JAINUG010000002">
    <property type="protein sequence ID" value="KAJ8418390.1"/>
    <property type="molecule type" value="Genomic_DNA"/>
</dbReference>
<accession>A0AAD7TCH0</accession>
<feature type="compositionally biased region" description="Low complexity" evidence="1">
    <location>
        <begin position="8"/>
        <end position="26"/>
    </location>
</feature>
<dbReference type="Proteomes" id="UP001221898">
    <property type="component" value="Unassembled WGS sequence"/>
</dbReference>
<evidence type="ECO:0000256" key="1">
    <source>
        <dbReference type="SAM" id="MobiDB-lite"/>
    </source>
</evidence>
<organism evidence="2 3">
    <name type="scientific">Aldrovandia affinis</name>
    <dbReference type="NCBI Taxonomy" id="143900"/>
    <lineage>
        <taxon>Eukaryota</taxon>
        <taxon>Metazoa</taxon>
        <taxon>Chordata</taxon>
        <taxon>Craniata</taxon>
        <taxon>Vertebrata</taxon>
        <taxon>Euteleostomi</taxon>
        <taxon>Actinopterygii</taxon>
        <taxon>Neopterygii</taxon>
        <taxon>Teleostei</taxon>
        <taxon>Notacanthiformes</taxon>
        <taxon>Halosauridae</taxon>
        <taxon>Aldrovandia</taxon>
    </lineage>
</organism>
<dbReference type="AlphaFoldDB" id="A0AAD7TCH0"/>
<name>A0AAD7TCH0_9TELE</name>
<feature type="region of interest" description="Disordered" evidence="1">
    <location>
        <begin position="280"/>
        <end position="311"/>
    </location>
</feature>
<reference evidence="2" key="1">
    <citation type="journal article" date="2023" name="Science">
        <title>Genome structures resolve the early diversification of teleost fishes.</title>
        <authorList>
            <person name="Parey E."/>
            <person name="Louis A."/>
            <person name="Montfort J."/>
            <person name="Bouchez O."/>
            <person name="Roques C."/>
            <person name="Iampietro C."/>
            <person name="Lluch J."/>
            <person name="Castinel A."/>
            <person name="Donnadieu C."/>
            <person name="Desvignes T."/>
            <person name="Floi Bucao C."/>
            <person name="Jouanno E."/>
            <person name="Wen M."/>
            <person name="Mejri S."/>
            <person name="Dirks R."/>
            <person name="Jansen H."/>
            <person name="Henkel C."/>
            <person name="Chen W.J."/>
            <person name="Zahm M."/>
            <person name="Cabau C."/>
            <person name="Klopp C."/>
            <person name="Thompson A.W."/>
            <person name="Robinson-Rechavi M."/>
            <person name="Braasch I."/>
            <person name="Lecointre G."/>
            <person name="Bobe J."/>
            <person name="Postlethwait J.H."/>
            <person name="Berthelot C."/>
            <person name="Roest Crollius H."/>
            <person name="Guiguen Y."/>
        </authorList>
    </citation>
    <scope>NUCLEOTIDE SEQUENCE</scope>
    <source>
        <strain evidence="2">NC1722</strain>
    </source>
</reference>
<sequence length="311" mass="33288">MRGSGHRTLTPITADTTPATAAANPPECQQHGHTERQQKSAELGPQTASFRLERRGGGPTSAKGGGECPPVTGEQGVRGATLTPRWPTHKAQASRFERAAGIVIFRIRPGPLCKSVPVSSSNVTVVPPLLSGGSQVRSVPAALTFLRPLPEYQIRRGAEYVHAESRHYEIHGRRGRSGAVPSSPGRRVLKDLSVRSTDPGLLPYSQRSDALGEAPPASAQTTHALRIHQSAPLRVLRQRAVLLSERRRSPARHAGGKGGRPCEIYTRRFHAVIRARCYGAELHPPPPGVRPHSSTSGGARRSPLGSGSPCR</sequence>
<feature type="region of interest" description="Disordered" evidence="1">
    <location>
        <begin position="1"/>
        <end position="92"/>
    </location>
</feature>
<comment type="caution">
    <text evidence="2">The sequence shown here is derived from an EMBL/GenBank/DDBJ whole genome shotgun (WGS) entry which is preliminary data.</text>
</comment>
<protein>
    <submittedName>
        <fullName evidence="2">Uncharacterized protein</fullName>
    </submittedName>
</protein>
<evidence type="ECO:0000313" key="2">
    <source>
        <dbReference type="EMBL" id="KAJ8418390.1"/>
    </source>
</evidence>
<feature type="compositionally biased region" description="Gly residues" evidence="1">
    <location>
        <begin position="57"/>
        <end position="67"/>
    </location>
</feature>
<feature type="region of interest" description="Disordered" evidence="1">
    <location>
        <begin position="197"/>
        <end position="220"/>
    </location>
</feature>
<evidence type="ECO:0000313" key="3">
    <source>
        <dbReference type="Proteomes" id="UP001221898"/>
    </source>
</evidence>
<keyword evidence="3" id="KW-1185">Reference proteome</keyword>
<proteinExistence type="predicted"/>